<dbReference type="InterPro" id="IPR014818">
    <property type="entry name" value="Phage/plasmid_primase_P4_C"/>
</dbReference>
<dbReference type="EMBL" id="AP025564">
    <property type="protein sequence ID" value="BDE94918.1"/>
    <property type="molecule type" value="Genomic_DNA"/>
</dbReference>
<dbReference type="Pfam" id="PF08708">
    <property type="entry name" value="PriCT_1"/>
    <property type="match status" value="1"/>
</dbReference>
<dbReference type="SUPFAM" id="SSF56747">
    <property type="entry name" value="Prim-pol domain"/>
    <property type="match status" value="1"/>
</dbReference>
<dbReference type="Gene3D" id="3.40.50.300">
    <property type="entry name" value="P-loop containing nucleotide triphosphate hydrolases"/>
    <property type="match status" value="1"/>
</dbReference>
<keyword evidence="7" id="KW-1185">Reference proteome</keyword>
<dbReference type="SUPFAM" id="SSF52540">
    <property type="entry name" value="P-loop containing nucleoside triphosphate hydrolases"/>
    <property type="match status" value="1"/>
</dbReference>
<gene>
    <name evidence="6" type="ORF">CE91St30_02510</name>
</gene>
<sequence>MLDAALVYQKLGFAVHPLWPKSKKPATRHGFKDATNDVAKIERMWAKPDKNIGMATGAASGGIAIIDIDKDDDEGYDGMDFVAQWEREHGELPETVSAITGRGGSHLFYRVDRSIGSWSNDELHIDIRCDGGYAMLPPSVHPNGRCYEWENHPDDYAIADADENVYALIEATRKRDRDEGEPFELPEKIGKGARDETLFKYACSLQSQGVEDAEIFERVHGANVTRCDPPLPVDEVTKKVRSALGYDKGNGKPKEAEAKKQPASQGFNHARFAERLMAENHMCYIDGAPAVWNGTCYEVGRRAVEKAMIGLRKGIKDRERREVMKYLEICAPRTEMADKKYIAFANCVLNIETMETCAMSPELKIANIIPHRWNPEASDDDVDTALGNIACGDLPVYFNLIETIGLCMYRGTELAVCPIFLGKGSNGKSTYLNMIHRLIGDDNVSSLDIATIGERFQTVPLMGKLANLGDDISNEFINGTKASVIKKIVTGDYVQAEYKGGDTFKFKPYCTLVFTGNEMPRLGDNSYGMMRRLHPIPLNADFSKADSGFNPNIGRKLMTEQAMERAILLGIEGLRSCIERCDMSENEQSKIELERIKLENSSVYSWAHDEYGVGTKNEQSIDGVVIEEAHDAYKKYCADAGFMAVNRSSFTRQANIIFNVASSTARAEFADGSKVVRVFRKKQNL</sequence>
<dbReference type="InterPro" id="IPR014015">
    <property type="entry name" value="Helicase_SF3_DNA-vir"/>
</dbReference>
<dbReference type="Proteomes" id="UP001320544">
    <property type="component" value="Chromosome"/>
</dbReference>
<evidence type="ECO:0000256" key="3">
    <source>
        <dbReference type="ARBA" id="ARBA00022840"/>
    </source>
</evidence>
<name>A0ABN6MEE6_9ACTN</name>
<proteinExistence type="predicted"/>
<dbReference type="InterPro" id="IPR051620">
    <property type="entry name" value="ORF904-like_C"/>
</dbReference>
<reference evidence="6 7" key="1">
    <citation type="submission" date="2022-01" db="EMBL/GenBank/DDBJ databases">
        <title>Novel bile acid biosynthetic pathways are enriched in the microbiome of centenarians.</title>
        <authorList>
            <person name="Sato Y."/>
            <person name="Atarashi K."/>
            <person name="Plichta R.D."/>
            <person name="Arai Y."/>
            <person name="Sasajima S."/>
            <person name="Kearney M.S."/>
            <person name="Suda W."/>
            <person name="Takeshita K."/>
            <person name="Sasaki T."/>
            <person name="Okamoto S."/>
            <person name="Skelly N.A."/>
            <person name="Okamura Y."/>
            <person name="Vlamakis H."/>
            <person name="Li Y."/>
            <person name="Tanoue T."/>
            <person name="Takei H."/>
            <person name="Nittono H."/>
            <person name="Narushima S."/>
            <person name="Irie J."/>
            <person name="Itoh H."/>
            <person name="Moriya K."/>
            <person name="Sugiura Y."/>
            <person name="Suematsu M."/>
            <person name="Moritoki N."/>
            <person name="Shibata S."/>
            <person name="Littman R.D."/>
            <person name="Fischbach A.M."/>
            <person name="Uwamino Y."/>
            <person name="Inoue T."/>
            <person name="Honda A."/>
            <person name="Hattori M."/>
            <person name="Murai T."/>
            <person name="Xavier J.R."/>
            <person name="Hirose N."/>
            <person name="Honda K."/>
        </authorList>
    </citation>
    <scope>NUCLEOTIDE SEQUENCE [LARGE SCALE GENOMIC DNA]</scope>
    <source>
        <strain evidence="6 7">CE91-St30</strain>
    </source>
</reference>
<evidence type="ECO:0000313" key="6">
    <source>
        <dbReference type="EMBL" id="BDE94918.1"/>
    </source>
</evidence>
<dbReference type="InterPro" id="IPR014820">
    <property type="entry name" value="PriCT_1"/>
</dbReference>
<keyword evidence="3" id="KW-0067">ATP-binding</keyword>
<organism evidence="6 7">
    <name type="scientific">Raoultibacter timonensis</name>
    <dbReference type="NCBI Taxonomy" id="1907662"/>
    <lineage>
        <taxon>Bacteria</taxon>
        <taxon>Bacillati</taxon>
        <taxon>Actinomycetota</taxon>
        <taxon>Coriobacteriia</taxon>
        <taxon>Eggerthellales</taxon>
        <taxon>Eggerthellaceae</taxon>
        <taxon>Raoultibacter</taxon>
    </lineage>
</organism>
<evidence type="ECO:0000256" key="2">
    <source>
        <dbReference type="ARBA" id="ARBA00022801"/>
    </source>
</evidence>
<evidence type="ECO:0000256" key="4">
    <source>
        <dbReference type="SAM" id="MobiDB-lite"/>
    </source>
</evidence>
<dbReference type="SMART" id="SM00885">
    <property type="entry name" value="D5_N"/>
    <property type="match status" value="1"/>
</dbReference>
<dbReference type="PANTHER" id="PTHR35372:SF2">
    <property type="entry name" value="SF3 HELICASE DOMAIN-CONTAINING PROTEIN"/>
    <property type="match status" value="1"/>
</dbReference>
<dbReference type="CDD" id="cd04859">
    <property type="entry name" value="Prim_Pol"/>
    <property type="match status" value="1"/>
</dbReference>
<evidence type="ECO:0000256" key="1">
    <source>
        <dbReference type="ARBA" id="ARBA00022741"/>
    </source>
</evidence>
<keyword evidence="1" id="KW-0547">Nucleotide-binding</keyword>
<dbReference type="SMART" id="SM00942">
    <property type="entry name" value="PriCT_1"/>
    <property type="match status" value="1"/>
</dbReference>
<feature type="domain" description="SF3 helicase" evidence="5">
    <location>
        <begin position="396"/>
        <end position="551"/>
    </location>
</feature>
<dbReference type="InterPro" id="IPR015330">
    <property type="entry name" value="DNA_primase/pol_bifunc_N"/>
</dbReference>
<evidence type="ECO:0000313" key="7">
    <source>
        <dbReference type="Proteomes" id="UP001320544"/>
    </source>
</evidence>
<dbReference type="PANTHER" id="PTHR35372">
    <property type="entry name" value="ATP BINDING PROTEIN-RELATED"/>
    <property type="match status" value="1"/>
</dbReference>
<keyword evidence="2" id="KW-0378">Hydrolase</keyword>
<dbReference type="Pfam" id="PF19263">
    <property type="entry name" value="DUF5906"/>
    <property type="match status" value="1"/>
</dbReference>
<feature type="region of interest" description="Disordered" evidence="4">
    <location>
        <begin position="245"/>
        <end position="264"/>
    </location>
</feature>
<dbReference type="InterPro" id="IPR045455">
    <property type="entry name" value="NrS-1_pol-like_helicase"/>
</dbReference>
<dbReference type="InterPro" id="IPR027417">
    <property type="entry name" value="P-loop_NTPase"/>
</dbReference>
<protein>
    <recommendedName>
        <fullName evidence="5">SF3 helicase domain-containing protein</fullName>
    </recommendedName>
</protein>
<dbReference type="SMART" id="SM00943">
    <property type="entry name" value="Prim-Pol"/>
    <property type="match status" value="1"/>
</dbReference>
<accession>A0ABN6MEE6</accession>
<dbReference type="Pfam" id="PF09250">
    <property type="entry name" value="Prim-Pol"/>
    <property type="match status" value="1"/>
</dbReference>
<dbReference type="NCBIfam" id="TIGR01613">
    <property type="entry name" value="primase_Cterm"/>
    <property type="match status" value="1"/>
</dbReference>
<dbReference type="InterPro" id="IPR006500">
    <property type="entry name" value="Helicase_put_C_phage/plasmid"/>
</dbReference>
<feature type="compositionally biased region" description="Basic and acidic residues" evidence="4">
    <location>
        <begin position="249"/>
        <end position="260"/>
    </location>
</feature>
<dbReference type="PROSITE" id="PS51206">
    <property type="entry name" value="SF3_HELICASE_1"/>
    <property type="match status" value="1"/>
</dbReference>
<evidence type="ECO:0000259" key="5">
    <source>
        <dbReference type="PROSITE" id="PS51206"/>
    </source>
</evidence>